<protein>
    <submittedName>
        <fullName evidence="1">Uncharacterized protein</fullName>
    </submittedName>
</protein>
<sequence>MVQATCDMGNQLSCVMSELWNKAATFNGESDQVGASYQNQGQSSNEPIPDKQASNGPGRSEEAVHGGRPNAVRSPQPVPY</sequence>
<gene>
    <name evidence="1" type="ORF">D5086_031752</name>
</gene>
<comment type="caution">
    <text evidence="1">The sequence shown here is derived from an EMBL/GenBank/DDBJ whole genome shotgun (WGS) entry which is preliminary data.</text>
</comment>
<accession>A0ACC4AJH8</accession>
<reference evidence="1 2" key="1">
    <citation type="journal article" date="2024" name="Plant Biotechnol. J.">
        <title>Genome and CRISPR/Cas9 system of a widespread forest tree (Populus alba) in the world.</title>
        <authorList>
            <person name="Liu Y.J."/>
            <person name="Jiang P.F."/>
            <person name="Han X.M."/>
            <person name="Li X.Y."/>
            <person name="Wang H.M."/>
            <person name="Wang Y.J."/>
            <person name="Wang X.X."/>
            <person name="Zeng Q.Y."/>
        </authorList>
    </citation>
    <scope>NUCLEOTIDE SEQUENCE [LARGE SCALE GENOMIC DNA]</scope>
    <source>
        <strain evidence="2">cv. PAL-ZL1</strain>
    </source>
</reference>
<proteinExistence type="predicted"/>
<organism evidence="1 2">
    <name type="scientific">Populus alba</name>
    <name type="common">White poplar</name>
    <dbReference type="NCBI Taxonomy" id="43335"/>
    <lineage>
        <taxon>Eukaryota</taxon>
        <taxon>Viridiplantae</taxon>
        <taxon>Streptophyta</taxon>
        <taxon>Embryophyta</taxon>
        <taxon>Tracheophyta</taxon>
        <taxon>Spermatophyta</taxon>
        <taxon>Magnoliopsida</taxon>
        <taxon>eudicotyledons</taxon>
        <taxon>Gunneridae</taxon>
        <taxon>Pentapetalae</taxon>
        <taxon>rosids</taxon>
        <taxon>fabids</taxon>
        <taxon>Malpighiales</taxon>
        <taxon>Salicaceae</taxon>
        <taxon>Saliceae</taxon>
        <taxon>Populus</taxon>
    </lineage>
</organism>
<name>A0ACC4AJH8_POPAL</name>
<keyword evidence="2" id="KW-1185">Reference proteome</keyword>
<evidence type="ECO:0000313" key="2">
    <source>
        <dbReference type="Proteomes" id="UP000309997"/>
    </source>
</evidence>
<evidence type="ECO:0000313" key="1">
    <source>
        <dbReference type="EMBL" id="KAL3566337.1"/>
    </source>
</evidence>
<dbReference type="EMBL" id="RCHU02000018">
    <property type="protein sequence ID" value="KAL3566337.1"/>
    <property type="molecule type" value="Genomic_DNA"/>
</dbReference>
<dbReference type="Proteomes" id="UP000309997">
    <property type="component" value="Unassembled WGS sequence"/>
</dbReference>